<protein>
    <submittedName>
        <fullName evidence="1">Uncharacterized protein</fullName>
    </submittedName>
</protein>
<organism evidence="1 2">
    <name type="scientific">Paxillus rubicundulus Ve08.2h10</name>
    <dbReference type="NCBI Taxonomy" id="930991"/>
    <lineage>
        <taxon>Eukaryota</taxon>
        <taxon>Fungi</taxon>
        <taxon>Dikarya</taxon>
        <taxon>Basidiomycota</taxon>
        <taxon>Agaricomycotina</taxon>
        <taxon>Agaricomycetes</taxon>
        <taxon>Agaricomycetidae</taxon>
        <taxon>Boletales</taxon>
        <taxon>Paxilineae</taxon>
        <taxon>Paxillaceae</taxon>
        <taxon>Paxillus</taxon>
    </lineage>
</organism>
<evidence type="ECO:0000313" key="2">
    <source>
        <dbReference type="Proteomes" id="UP000054538"/>
    </source>
</evidence>
<feature type="non-terminal residue" evidence="1">
    <location>
        <position position="1"/>
    </location>
</feature>
<reference evidence="2" key="2">
    <citation type="submission" date="2015-01" db="EMBL/GenBank/DDBJ databases">
        <title>Evolutionary Origins and Diversification of the Mycorrhizal Mutualists.</title>
        <authorList>
            <consortium name="DOE Joint Genome Institute"/>
            <consortium name="Mycorrhizal Genomics Consortium"/>
            <person name="Kohler A."/>
            <person name="Kuo A."/>
            <person name="Nagy L.G."/>
            <person name="Floudas D."/>
            <person name="Copeland A."/>
            <person name="Barry K.W."/>
            <person name="Cichocki N."/>
            <person name="Veneault-Fourrey C."/>
            <person name="LaButti K."/>
            <person name="Lindquist E.A."/>
            <person name="Lipzen A."/>
            <person name="Lundell T."/>
            <person name="Morin E."/>
            <person name="Murat C."/>
            <person name="Riley R."/>
            <person name="Ohm R."/>
            <person name="Sun H."/>
            <person name="Tunlid A."/>
            <person name="Henrissat B."/>
            <person name="Grigoriev I.V."/>
            <person name="Hibbett D.S."/>
            <person name="Martin F."/>
        </authorList>
    </citation>
    <scope>NUCLEOTIDE SEQUENCE [LARGE SCALE GENOMIC DNA]</scope>
    <source>
        <strain evidence="2">Ve08.2h10</strain>
    </source>
</reference>
<gene>
    <name evidence="1" type="ORF">PAXRUDRAFT_780752</name>
</gene>
<keyword evidence="2" id="KW-1185">Reference proteome</keyword>
<sequence length="50" mass="6139">MSSFFLVQCRKPRIFTWMSFKKCYKHPVVQRFHVQRCGKHFADMVSQCKR</sequence>
<accession>A0A0D0DXV5</accession>
<dbReference type="EMBL" id="KN825074">
    <property type="protein sequence ID" value="KIK94956.1"/>
    <property type="molecule type" value="Genomic_DNA"/>
</dbReference>
<dbReference type="HOGENOM" id="CLU_3125527_0_0_1"/>
<name>A0A0D0DXV5_9AGAM</name>
<dbReference type="AlphaFoldDB" id="A0A0D0DXV5"/>
<proteinExistence type="predicted"/>
<dbReference type="InParanoid" id="A0A0D0DXV5"/>
<reference evidence="1 2" key="1">
    <citation type="submission" date="2014-04" db="EMBL/GenBank/DDBJ databases">
        <authorList>
            <consortium name="DOE Joint Genome Institute"/>
            <person name="Kuo A."/>
            <person name="Kohler A."/>
            <person name="Jargeat P."/>
            <person name="Nagy L.G."/>
            <person name="Floudas D."/>
            <person name="Copeland A."/>
            <person name="Barry K.W."/>
            <person name="Cichocki N."/>
            <person name="Veneault-Fourrey C."/>
            <person name="LaButti K."/>
            <person name="Lindquist E.A."/>
            <person name="Lipzen A."/>
            <person name="Lundell T."/>
            <person name="Morin E."/>
            <person name="Murat C."/>
            <person name="Sun H."/>
            <person name="Tunlid A."/>
            <person name="Henrissat B."/>
            <person name="Grigoriev I.V."/>
            <person name="Hibbett D.S."/>
            <person name="Martin F."/>
            <person name="Nordberg H.P."/>
            <person name="Cantor M.N."/>
            <person name="Hua S.X."/>
        </authorList>
    </citation>
    <scope>NUCLEOTIDE SEQUENCE [LARGE SCALE GENOMIC DNA]</scope>
    <source>
        <strain evidence="1 2">Ve08.2h10</strain>
    </source>
</reference>
<dbReference type="Proteomes" id="UP000054538">
    <property type="component" value="Unassembled WGS sequence"/>
</dbReference>
<evidence type="ECO:0000313" key="1">
    <source>
        <dbReference type="EMBL" id="KIK94956.1"/>
    </source>
</evidence>